<organism evidence="5 6">
    <name type="scientific">Sphaeroforma arctica JP610</name>
    <dbReference type="NCBI Taxonomy" id="667725"/>
    <lineage>
        <taxon>Eukaryota</taxon>
        <taxon>Ichthyosporea</taxon>
        <taxon>Ichthyophonida</taxon>
        <taxon>Sphaeroforma</taxon>
    </lineage>
</organism>
<evidence type="ECO:0000313" key="6">
    <source>
        <dbReference type="Proteomes" id="UP000054560"/>
    </source>
</evidence>
<dbReference type="AlphaFoldDB" id="A0A0L0FPP4"/>
<dbReference type="InterPro" id="IPR036322">
    <property type="entry name" value="WD40_repeat_dom_sf"/>
</dbReference>
<evidence type="ECO:0000313" key="5">
    <source>
        <dbReference type="EMBL" id="KNC78679.1"/>
    </source>
</evidence>
<dbReference type="InterPro" id="IPR001680">
    <property type="entry name" value="WD40_rpt"/>
</dbReference>
<dbReference type="Pfam" id="PF21032">
    <property type="entry name" value="PROPPIN"/>
    <property type="match status" value="1"/>
</dbReference>
<keyword evidence="2" id="KW-0677">Repeat</keyword>
<dbReference type="EMBL" id="KQ242444">
    <property type="protein sequence ID" value="KNC78679.1"/>
    <property type="molecule type" value="Genomic_DNA"/>
</dbReference>
<comment type="similarity">
    <text evidence="3">Belongs to the WD repeat PROPPIN family.</text>
</comment>
<name>A0A0L0FPP4_9EUKA</name>
<keyword evidence="6" id="KW-1185">Reference proteome</keyword>
<dbReference type="GeneID" id="25909408"/>
<dbReference type="STRING" id="667725.A0A0L0FPP4"/>
<evidence type="ECO:0000256" key="2">
    <source>
        <dbReference type="ARBA" id="ARBA00022737"/>
    </source>
</evidence>
<dbReference type="InterPro" id="IPR048720">
    <property type="entry name" value="PROPPIN"/>
</dbReference>
<dbReference type="InterPro" id="IPR015943">
    <property type="entry name" value="WD40/YVTN_repeat-like_dom_sf"/>
</dbReference>
<gene>
    <name evidence="5" type="ORF">SARC_08904</name>
</gene>
<sequence>MYPYPPLQRQTKVCELSFKTAILAVKMNRKRLVVVLDTSIHIYDITIMKLLHSLDTPPNKKGLVSLSPNNENNYLAYVASNVSGEILVFDALNLQAVTIIQAHKTPVSALSFNFSGTMLATSSGKGTVIRVFSIPDGQKLYQFRRGTYPAQIYSLSFNIQSNLLAVSSDSETIHIFKLDERAREQAKQQNVKAAGRGGNSGQIVGGAGGGMFGAWIPEAFTDMWQPERDFAWFKLPPGSIKKYNICAISNSTPLVMVATGDGFFYQYSLNAQDGGECVLLNRYSMLDPAEKQEFETSQQEAASPPDEDQL</sequence>
<dbReference type="RefSeq" id="XP_014152581.1">
    <property type="nucleotide sequence ID" value="XM_014297106.1"/>
</dbReference>
<dbReference type="Proteomes" id="UP000054560">
    <property type="component" value="Unassembled WGS sequence"/>
</dbReference>
<evidence type="ECO:0000256" key="1">
    <source>
        <dbReference type="ARBA" id="ARBA00022574"/>
    </source>
</evidence>
<dbReference type="OrthoDB" id="1667587at2759"/>
<accession>A0A0L0FPP4</accession>
<dbReference type="SUPFAM" id="SSF50978">
    <property type="entry name" value="WD40 repeat-like"/>
    <property type="match status" value="1"/>
</dbReference>
<dbReference type="Gene3D" id="2.130.10.10">
    <property type="entry name" value="YVTN repeat-like/Quinoprotein amine dehydrogenase"/>
    <property type="match status" value="1"/>
</dbReference>
<keyword evidence="1" id="KW-0853">WD repeat</keyword>
<reference evidence="5 6" key="1">
    <citation type="submission" date="2011-02" db="EMBL/GenBank/DDBJ databases">
        <title>The Genome Sequence of Sphaeroforma arctica JP610.</title>
        <authorList>
            <consortium name="The Broad Institute Genome Sequencing Platform"/>
            <person name="Russ C."/>
            <person name="Cuomo C."/>
            <person name="Young S.K."/>
            <person name="Zeng Q."/>
            <person name="Gargeya S."/>
            <person name="Alvarado L."/>
            <person name="Berlin A."/>
            <person name="Chapman S.B."/>
            <person name="Chen Z."/>
            <person name="Freedman E."/>
            <person name="Gellesch M."/>
            <person name="Goldberg J."/>
            <person name="Griggs A."/>
            <person name="Gujja S."/>
            <person name="Heilman E."/>
            <person name="Heiman D."/>
            <person name="Howarth C."/>
            <person name="Mehta T."/>
            <person name="Neiman D."/>
            <person name="Pearson M."/>
            <person name="Roberts A."/>
            <person name="Saif S."/>
            <person name="Shea T."/>
            <person name="Shenoy N."/>
            <person name="Sisk P."/>
            <person name="Stolte C."/>
            <person name="Sykes S."/>
            <person name="White J."/>
            <person name="Yandava C."/>
            <person name="Burger G."/>
            <person name="Gray M.W."/>
            <person name="Holland P.W.H."/>
            <person name="King N."/>
            <person name="Lang F.B.F."/>
            <person name="Roger A.J."/>
            <person name="Ruiz-Trillo I."/>
            <person name="Haas B."/>
            <person name="Nusbaum C."/>
            <person name="Birren B."/>
        </authorList>
    </citation>
    <scope>NUCLEOTIDE SEQUENCE [LARGE SCALE GENOMIC DNA]</scope>
    <source>
        <strain evidence="5 6">JP610</strain>
    </source>
</reference>
<evidence type="ECO:0000256" key="4">
    <source>
        <dbReference type="SAM" id="MobiDB-lite"/>
    </source>
</evidence>
<dbReference type="GO" id="GO:0005737">
    <property type="term" value="C:cytoplasm"/>
    <property type="evidence" value="ECO:0007669"/>
    <property type="project" value="UniProtKB-ARBA"/>
</dbReference>
<dbReference type="SMART" id="SM00320">
    <property type="entry name" value="WD40"/>
    <property type="match status" value="2"/>
</dbReference>
<dbReference type="eggNOG" id="KOG2110">
    <property type="taxonomic scope" value="Eukaryota"/>
</dbReference>
<dbReference type="PANTHER" id="PTHR11227">
    <property type="entry name" value="WD-REPEAT PROTEIN INTERACTING WITH PHOSPHOINOSIDES WIPI -RELATED"/>
    <property type="match status" value="1"/>
</dbReference>
<proteinExistence type="inferred from homology"/>
<protein>
    <submittedName>
        <fullName evidence="5">Uncharacterized protein</fullName>
    </submittedName>
</protein>
<feature type="region of interest" description="Disordered" evidence="4">
    <location>
        <begin position="290"/>
        <end position="310"/>
    </location>
</feature>
<evidence type="ECO:0000256" key="3">
    <source>
        <dbReference type="ARBA" id="ARBA00025740"/>
    </source>
</evidence>